<dbReference type="GO" id="GO:0043565">
    <property type="term" value="F:sequence-specific DNA binding"/>
    <property type="evidence" value="ECO:0007669"/>
    <property type="project" value="InterPro"/>
</dbReference>
<organism evidence="2 3">
    <name type="scientific">Brevundimonas variabilis</name>
    <dbReference type="NCBI Taxonomy" id="74312"/>
    <lineage>
        <taxon>Bacteria</taxon>
        <taxon>Pseudomonadati</taxon>
        <taxon>Pseudomonadota</taxon>
        <taxon>Alphaproteobacteria</taxon>
        <taxon>Caulobacterales</taxon>
        <taxon>Caulobacteraceae</taxon>
        <taxon>Brevundimonas</taxon>
    </lineage>
</organism>
<dbReference type="SMART" id="SM00760">
    <property type="entry name" value="Bac_DnaA_C"/>
    <property type="match status" value="1"/>
</dbReference>
<dbReference type="Proteomes" id="UP000545037">
    <property type="component" value="Unassembled WGS sequence"/>
</dbReference>
<feature type="domain" description="Chromosomal replication initiator DnaA C-terminal" evidence="1">
    <location>
        <begin position="16"/>
        <end position="85"/>
    </location>
</feature>
<keyword evidence="3" id="KW-1185">Reference proteome</keyword>
<comment type="caution">
    <text evidence="2">The sequence shown here is derived from an EMBL/GenBank/DDBJ whole genome shotgun (WGS) entry which is preliminary data.</text>
</comment>
<protein>
    <submittedName>
        <fullName evidence="2">Chromosomal replication initiation ATPase DnaA</fullName>
    </submittedName>
</protein>
<name>A0A7W9FGP0_9CAUL</name>
<dbReference type="SUPFAM" id="SSF48295">
    <property type="entry name" value="TrpR-like"/>
    <property type="match status" value="1"/>
</dbReference>
<evidence type="ECO:0000259" key="1">
    <source>
        <dbReference type="SMART" id="SM00760"/>
    </source>
</evidence>
<dbReference type="AlphaFoldDB" id="A0A7W9FGP0"/>
<dbReference type="EMBL" id="JACHOR010000004">
    <property type="protein sequence ID" value="MBB5746848.1"/>
    <property type="molecule type" value="Genomic_DNA"/>
</dbReference>
<dbReference type="GO" id="GO:0006275">
    <property type="term" value="P:regulation of DNA replication"/>
    <property type="evidence" value="ECO:0007669"/>
    <property type="project" value="InterPro"/>
</dbReference>
<evidence type="ECO:0000313" key="2">
    <source>
        <dbReference type="EMBL" id="MBB5746848.1"/>
    </source>
</evidence>
<reference evidence="2 3" key="1">
    <citation type="submission" date="2020-08" db="EMBL/GenBank/DDBJ databases">
        <title>Genomic Encyclopedia of Type Strains, Phase IV (KMG-IV): sequencing the most valuable type-strain genomes for metagenomic binning, comparative biology and taxonomic classification.</title>
        <authorList>
            <person name="Goeker M."/>
        </authorList>
    </citation>
    <scope>NUCLEOTIDE SEQUENCE [LARGE SCALE GENOMIC DNA]</scope>
    <source>
        <strain evidence="2 3">DSM 4737</strain>
    </source>
</reference>
<dbReference type="GO" id="GO:0005524">
    <property type="term" value="F:ATP binding"/>
    <property type="evidence" value="ECO:0007669"/>
    <property type="project" value="InterPro"/>
</dbReference>
<dbReference type="GO" id="GO:0006270">
    <property type="term" value="P:DNA replication initiation"/>
    <property type="evidence" value="ECO:0007669"/>
    <property type="project" value="InterPro"/>
</dbReference>
<accession>A0A7W9FGP0</accession>
<dbReference type="CDD" id="cd06571">
    <property type="entry name" value="Bac_DnaA_C"/>
    <property type="match status" value="1"/>
</dbReference>
<dbReference type="RefSeq" id="WP_183213814.1">
    <property type="nucleotide sequence ID" value="NZ_JACHOR010000004.1"/>
</dbReference>
<dbReference type="InterPro" id="IPR010921">
    <property type="entry name" value="Trp_repressor/repl_initiator"/>
</dbReference>
<dbReference type="Pfam" id="PF08299">
    <property type="entry name" value="Bac_DnaA_C"/>
    <property type="match status" value="1"/>
</dbReference>
<sequence>MTERYRVRVAEGDQIKAGLAMQMVALATCIPSDRMVSRQRQAPQVCRARWLSMYLTHVGFGWSLERVGHAFGFNRSTVAMACRWAEDARDRPELDAVIERMEATIRDICEGPALVLAPGAPS</sequence>
<dbReference type="InterPro" id="IPR013159">
    <property type="entry name" value="DnaA_C"/>
</dbReference>
<gene>
    <name evidence="2" type="ORF">GGR13_002455</name>
</gene>
<dbReference type="Gene3D" id="1.10.1750.10">
    <property type="match status" value="1"/>
</dbReference>
<evidence type="ECO:0000313" key="3">
    <source>
        <dbReference type="Proteomes" id="UP000545037"/>
    </source>
</evidence>
<proteinExistence type="predicted"/>